<dbReference type="PANTHER" id="PTHR33515">
    <property type="entry name" value="RIBOSOME-BINDING FACTOR A, CHLOROPLASTIC-RELATED"/>
    <property type="match status" value="1"/>
</dbReference>
<dbReference type="GO" id="GO:0005829">
    <property type="term" value="C:cytosol"/>
    <property type="evidence" value="ECO:0007669"/>
    <property type="project" value="TreeGrafter"/>
</dbReference>
<dbReference type="InterPro" id="IPR015946">
    <property type="entry name" value="KH_dom-like_a/b"/>
</dbReference>
<dbReference type="GO" id="GO:0043024">
    <property type="term" value="F:ribosomal small subunit binding"/>
    <property type="evidence" value="ECO:0007669"/>
    <property type="project" value="TreeGrafter"/>
</dbReference>
<dbReference type="Pfam" id="PF02033">
    <property type="entry name" value="RBFA"/>
    <property type="match status" value="1"/>
</dbReference>
<sequence length="122" mass="13694">MDRRVERVSVLLREKLSEIIAQDMKDPRLVPLISIVRVGLSRDLRHARVFTSVLGDADQGESAVGALNAASGYLRKELTARLSLRSIPSLNFVVDESIKEGAYLLDRIEEVRSKDSEEGDWE</sequence>
<dbReference type="PANTHER" id="PTHR33515:SF1">
    <property type="entry name" value="RIBOSOME-BINDING FACTOR A, CHLOROPLASTIC-RELATED"/>
    <property type="match status" value="1"/>
</dbReference>
<dbReference type="NCBIfam" id="TIGR00082">
    <property type="entry name" value="rbfA"/>
    <property type="match status" value="1"/>
</dbReference>
<dbReference type="HAMAP" id="MF_00003">
    <property type="entry name" value="RbfA"/>
    <property type="match status" value="1"/>
</dbReference>
<reference evidence="1" key="1">
    <citation type="submission" date="2018-05" db="EMBL/GenBank/DDBJ databases">
        <authorList>
            <person name="Lanie J.A."/>
            <person name="Ng W.-L."/>
            <person name="Kazmierczak K.M."/>
            <person name="Andrzejewski T.M."/>
            <person name="Davidsen T.M."/>
            <person name="Wayne K.J."/>
            <person name="Tettelin H."/>
            <person name="Glass J.I."/>
            <person name="Rusch D."/>
            <person name="Podicherti R."/>
            <person name="Tsui H.-C.T."/>
            <person name="Winkler M.E."/>
        </authorList>
    </citation>
    <scope>NUCLEOTIDE SEQUENCE</scope>
</reference>
<dbReference type="GO" id="GO:0006364">
    <property type="term" value="P:rRNA processing"/>
    <property type="evidence" value="ECO:0007669"/>
    <property type="project" value="InterPro"/>
</dbReference>
<name>A0A382QL77_9ZZZZ</name>
<dbReference type="EMBL" id="UINC01114636">
    <property type="protein sequence ID" value="SVC85081.1"/>
    <property type="molecule type" value="Genomic_DNA"/>
</dbReference>
<organism evidence="1">
    <name type="scientific">marine metagenome</name>
    <dbReference type="NCBI Taxonomy" id="408172"/>
    <lineage>
        <taxon>unclassified sequences</taxon>
        <taxon>metagenomes</taxon>
        <taxon>ecological metagenomes</taxon>
    </lineage>
</organism>
<dbReference type="AlphaFoldDB" id="A0A382QL77"/>
<dbReference type="InterPro" id="IPR023799">
    <property type="entry name" value="RbfA_dom_sf"/>
</dbReference>
<dbReference type="SUPFAM" id="SSF89919">
    <property type="entry name" value="Ribosome-binding factor A, RbfA"/>
    <property type="match status" value="1"/>
</dbReference>
<dbReference type="InterPro" id="IPR000238">
    <property type="entry name" value="RbfA"/>
</dbReference>
<proteinExistence type="inferred from homology"/>
<dbReference type="InterPro" id="IPR020053">
    <property type="entry name" value="Ribosome-bd_factorA_CS"/>
</dbReference>
<evidence type="ECO:0000313" key="1">
    <source>
        <dbReference type="EMBL" id="SVC85081.1"/>
    </source>
</evidence>
<dbReference type="Gene3D" id="3.30.300.20">
    <property type="match status" value="1"/>
</dbReference>
<dbReference type="PROSITE" id="PS01319">
    <property type="entry name" value="RBFA"/>
    <property type="match status" value="1"/>
</dbReference>
<accession>A0A382QL77</accession>
<protein>
    <recommendedName>
        <fullName evidence="2">Ribosome-binding factor A</fullName>
    </recommendedName>
</protein>
<evidence type="ECO:0008006" key="2">
    <source>
        <dbReference type="Google" id="ProtNLM"/>
    </source>
</evidence>
<gene>
    <name evidence="1" type="ORF">METZ01_LOCUS337935</name>
</gene>